<dbReference type="SUPFAM" id="SSF53335">
    <property type="entry name" value="S-adenosyl-L-methionine-dependent methyltransferases"/>
    <property type="match status" value="1"/>
</dbReference>
<evidence type="ECO:0000256" key="2">
    <source>
        <dbReference type="SAM" id="MobiDB-lite"/>
    </source>
</evidence>
<feature type="DNA-binding region" description="HMG box" evidence="1">
    <location>
        <begin position="1204"/>
        <end position="1274"/>
    </location>
</feature>
<dbReference type="GO" id="GO:0008757">
    <property type="term" value="F:S-adenosylmethionine-dependent methyltransferase activity"/>
    <property type="evidence" value="ECO:0007669"/>
    <property type="project" value="UniProtKB-ARBA"/>
</dbReference>
<dbReference type="InterPro" id="IPR029063">
    <property type="entry name" value="SAM-dependent_MTases_sf"/>
</dbReference>
<dbReference type="Pfam" id="PF00505">
    <property type="entry name" value="HMG_box"/>
    <property type="match status" value="2"/>
</dbReference>
<feature type="DNA-binding region" description="HMG box" evidence="1">
    <location>
        <begin position="1309"/>
        <end position="1381"/>
    </location>
</feature>
<proteinExistence type="predicted"/>
<feature type="region of interest" description="Disordered" evidence="2">
    <location>
        <begin position="1080"/>
        <end position="1209"/>
    </location>
</feature>
<feature type="compositionally biased region" description="Basic and acidic residues" evidence="2">
    <location>
        <begin position="1277"/>
        <end position="1286"/>
    </location>
</feature>
<feature type="compositionally biased region" description="Basic residues" evidence="2">
    <location>
        <begin position="1291"/>
        <end position="1301"/>
    </location>
</feature>
<dbReference type="OrthoDB" id="5550281at2759"/>
<feature type="region of interest" description="Disordered" evidence="2">
    <location>
        <begin position="857"/>
        <end position="965"/>
    </location>
</feature>
<dbReference type="Proteomes" id="UP000011976">
    <property type="component" value="Unassembled WGS sequence"/>
</dbReference>
<dbReference type="InterPro" id="IPR036910">
    <property type="entry name" value="HMG_box_dom_sf"/>
</dbReference>
<organism evidence="4 5">
    <name type="scientific">Pseudozyma antarctica (strain T-34)</name>
    <name type="common">Yeast</name>
    <name type="synonym">Candida antarctica</name>
    <dbReference type="NCBI Taxonomy" id="1151754"/>
    <lineage>
        <taxon>Eukaryota</taxon>
        <taxon>Fungi</taxon>
        <taxon>Dikarya</taxon>
        <taxon>Basidiomycota</taxon>
        <taxon>Ustilaginomycotina</taxon>
        <taxon>Ustilaginomycetes</taxon>
        <taxon>Ustilaginales</taxon>
        <taxon>Ustilaginaceae</taxon>
        <taxon>Moesziomyces</taxon>
    </lineage>
</organism>
<gene>
    <name evidence="4" type="ORF">PANT_12c00019</name>
</gene>
<feature type="compositionally biased region" description="Low complexity" evidence="2">
    <location>
        <begin position="1135"/>
        <end position="1147"/>
    </location>
</feature>
<feature type="region of interest" description="Disordered" evidence="2">
    <location>
        <begin position="1277"/>
        <end position="1311"/>
    </location>
</feature>
<dbReference type="SUPFAM" id="SSF47095">
    <property type="entry name" value="HMG-box"/>
    <property type="match status" value="2"/>
</dbReference>
<name>M9MFR3_PSEA3</name>
<reference evidence="5" key="1">
    <citation type="journal article" date="2013" name="Genome Announc.">
        <title>Genome sequence of the basidiomycetous yeast Pseudozyma antarctica T-34, a producer of the glycolipid biosurfactants mannosylerythritol lipids.</title>
        <authorList>
            <person name="Morita T."/>
            <person name="Koike H."/>
            <person name="Koyama Y."/>
            <person name="Hagiwara H."/>
            <person name="Ito E."/>
            <person name="Fukuoka T."/>
            <person name="Imura T."/>
            <person name="Machida M."/>
            <person name="Kitamoto D."/>
        </authorList>
    </citation>
    <scope>NUCLEOTIDE SEQUENCE [LARGE SCALE GENOMIC DNA]</scope>
    <source>
        <strain evidence="5">T-34</strain>
    </source>
</reference>
<dbReference type="Pfam" id="PF10294">
    <property type="entry name" value="Methyltransf_16"/>
    <property type="match status" value="1"/>
</dbReference>
<dbReference type="SMART" id="SM00398">
    <property type="entry name" value="HMG"/>
    <property type="match status" value="2"/>
</dbReference>
<dbReference type="EMBL" id="DF196778">
    <property type="protein sequence ID" value="GAC74542.1"/>
    <property type="molecule type" value="Genomic_DNA"/>
</dbReference>
<dbReference type="Gene3D" id="1.10.30.10">
    <property type="entry name" value="High mobility group box domain"/>
    <property type="match status" value="2"/>
</dbReference>
<feature type="region of interest" description="Disordered" evidence="2">
    <location>
        <begin position="48"/>
        <end position="73"/>
    </location>
</feature>
<dbReference type="PANTHER" id="PTHR14614">
    <property type="entry name" value="HEPATOCELLULAR CARCINOMA-ASSOCIATED ANTIGEN"/>
    <property type="match status" value="1"/>
</dbReference>
<feature type="region of interest" description="Disordered" evidence="2">
    <location>
        <begin position="753"/>
        <end position="783"/>
    </location>
</feature>
<evidence type="ECO:0000313" key="4">
    <source>
        <dbReference type="EMBL" id="GAC74542.1"/>
    </source>
</evidence>
<keyword evidence="1" id="KW-0539">Nucleus</keyword>
<dbReference type="STRING" id="1151754.M9MFR3"/>
<feature type="compositionally biased region" description="Low complexity" evidence="2">
    <location>
        <begin position="1086"/>
        <end position="1124"/>
    </location>
</feature>
<dbReference type="GO" id="GO:0003677">
    <property type="term" value="F:DNA binding"/>
    <property type="evidence" value="ECO:0007669"/>
    <property type="project" value="UniProtKB-UniRule"/>
</dbReference>
<feature type="domain" description="HMG box" evidence="3">
    <location>
        <begin position="1309"/>
        <end position="1381"/>
    </location>
</feature>
<dbReference type="GO" id="GO:0005634">
    <property type="term" value="C:nucleus"/>
    <property type="evidence" value="ECO:0007669"/>
    <property type="project" value="UniProtKB-UniRule"/>
</dbReference>
<dbReference type="Gene3D" id="3.40.50.150">
    <property type="entry name" value="Vaccinia Virus protein VP39"/>
    <property type="match status" value="1"/>
</dbReference>
<accession>M9MFR3</accession>
<keyword evidence="1" id="KW-0238">DNA-binding</keyword>
<feature type="region of interest" description="Disordered" evidence="2">
    <location>
        <begin position="982"/>
        <end position="1003"/>
    </location>
</feature>
<feature type="domain" description="HMG box" evidence="3">
    <location>
        <begin position="1204"/>
        <end position="1274"/>
    </location>
</feature>
<feature type="compositionally biased region" description="Polar residues" evidence="2">
    <location>
        <begin position="982"/>
        <end position="992"/>
    </location>
</feature>
<dbReference type="InterPro" id="IPR009071">
    <property type="entry name" value="HMG_box_dom"/>
</dbReference>
<feature type="compositionally biased region" description="Gly residues" evidence="2">
    <location>
        <begin position="1030"/>
        <end position="1042"/>
    </location>
</feature>
<evidence type="ECO:0000259" key="3">
    <source>
        <dbReference type="PROSITE" id="PS50118"/>
    </source>
</evidence>
<sequence length="1388" mass="149775">MSASTEFLPSRDLRQLRALDLASPKCLDDVTANLDSLATVLGASGGQILHAPPHPTANDTQAHDDFQSSIEDPPQETDVFEQRYITRWLTRLVSEFAMTSAESQEMQDRCELLSQRCAELLALAAGKMAAGASVQDHIFQLSDGEVIVKLRDGALVHDSLGTHTWGAAPILSQLLLPVDADSKRDLNVLELGAGTGLVGLTIAQWSRQHRRDAGTRVVCTDHHPTVLENLAHNIQLNHWPASVAQASQARVDVVARCLDWQSVYQSRSGQASSAHQLLTSQTVPSHLVASAQSDWARQLDIGSCQHSFDLIVAADCIYDPVHPLWIRSVAESLLKPADPSSGVQPLLHIMVPLRPTHQAEMQAVYEAFAADRPGERGLRLAILAQRDYQGYENFGAWNSVVRAAGPVQQSQPEGGLARTYRWFVIVSLEVTGRRVRAERPQGFADFFSVSHWGALAAWADVPAAQRALGWLSAELVGAVLCCALSRTNAALRLDWVGIFISPRWCAQFKASRAAPPPFAPTTTAPLHSAPLLVINQRYVASVSATAVLSPPSRWRASHLLCPPAPPAPATQPSQLPLGLPPPLAASGSGRAALVAVRLPSRHRPAAAHRLLAASPSSVLLLRLHTQQHPRPTEHFIRNSSAKFLCVFVAVRASVSEAQLPSCLPLVPVVGRSSCRVLLLAIPWQLPHSGRLSLRHVASSSSAAVVRRHELVTACPSSIVGVHIQLRRYALVSFVPPSLLPAAYLRHARTRGVRRPLPRPIHPSASPHALDRHAPTSSRVASIHSSSTSASTSGFLVTDPFPAFIFPRLTQSLTRHHLAVSTPLRLTGRPHRRHLIRFFARAVVVRLPFRRACELKWSSRRHATSPSPRRADPSMASQHLVSPQEAAAQAQARRMQSSDTHHNPHHHPHPHAGSDDAQGSQYFNPAAMHSRNLGMDNGNAPSHYGGMQLPPLGAGQSNGGHGNMGHHAYGSHFGGQGHAMPSQLSYPQHSPNPSHAHISGGQNAGPMSMYGYGVHHSSPQQHYSHVPGQAAHGGMGGMVGGAGSNPMMGAPGGGSSGNDFNHGFGQQSHYHQYFQPQNLQSISPSQAGAPPAASNAASAPAPNAAGSAAAKGSAKAAKGAKAPKAPKAPKADKKGAAAAAPPAKAAPEPKGKASKKGASADAPKAKSKAHPYAQPEPAADTKPAKKQKKEDPPKPSALKSRLKPPKQAPSAWQIFFTEELQKIKAQSPDERLNVAHVAKDAGQRYAALPESKKQEFHRRSLEAKELWEQEMADWKAKLTPEDIRQENLYRSAQRKAGKSRKGNLKDPNAPKKPLSAYFLFLRAIRADPNMTQAVFEGEQETTKQSVLAAAKWRSLSETEKQPYLDRAEADKARYERLRREYESSNGLES</sequence>
<evidence type="ECO:0000256" key="1">
    <source>
        <dbReference type="PROSITE-ProRule" id="PRU00267"/>
    </source>
</evidence>
<dbReference type="PROSITE" id="PS50118">
    <property type="entry name" value="HMG_BOX_2"/>
    <property type="match status" value="2"/>
</dbReference>
<protein>
    <submittedName>
        <fullName evidence="4">Putative N2</fullName>
    </submittedName>
</protein>
<dbReference type="PANTHER" id="PTHR14614:SF147">
    <property type="entry name" value="S-ADENOSYLMETHIONINE-DEPENDENT METHYLTRANSFERASE OF THE SEVEN BETA-STRAND FAMILY"/>
    <property type="match status" value="1"/>
</dbReference>
<evidence type="ECO:0000313" key="5">
    <source>
        <dbReference type="Proteomes" id="UP000011976"/>
    </source>
</evidence>
<feature type="region of interest" description="Disordered" evidence="2">
    <location>
        <begin position="1015"/>
        <end position="1065"/>
    </location>
</feature>
<dbReference type="InterPro" id="IPR019410">
    <property type="entry name" value="Methyltransf_16"/>
</dbReference>